<name>A0ABU6X7W0_9FABA</name>
<accession>A0ABU6X7W0</accession>
<evidence type="ECO:0000313" key="3">
    <source>
        <dbReference type="Proteomes" id="UP001341840"/>
    </source>
</evidence>
<gene>
    <name evidence="2" type="ORF">PIB30_015497</name>
</gene>
<comment type="caution">
    <text evidence="2">The sequence shown here is derived from an EMBL/GenBank/DDBJ whole genome shotgun (WGS) entry which is preliminary data.</text>
</comment>
<evidence type="ECO:0000313" key="2">
    <source>
        <dbReference type="EMBL" id="MED6193063.1"/>
    </source>
</evidence>
<sequence length="101" mass="11272">MSSQHPDQMEEGKALSVVPGLHQIERTARSLLRGMTVAPPTLRGMVMKPPTATANPTKQTIRIMMTPPSPREDVACQRQRQTRRNIKHQSPRQSTPPSPLI</sequence>
<keyword evidence="3" id="KW-1185">Reference proteome</keyword>
<dbReference type="Proteomes" id="UP001341840">
    <property type="component" value="Unassembled WGS sequence"/>
</dbReference>
<feature type="region of interest" description="Disordered" evidence="1">
    <location>
        <begin position="1"/>
        <end position="21"/>
    </location>
</feature>
<evidence type="ECO:0000256" key="1">
    <source>
        <dbReference type="SAM" id="MobiDB-lite"/>
    </source>
</evidence>
<reference evidence="2 3" key="1">
    <citation type="journal article" date="2023" name="Plants (Basel)">
        <title>Bridging the Gap: Combining Genomics and Transcriptomics Approaches to Understand Stylosanthes scabra, an Orphan Legume from the Brazilian Caatinga.</title>
        <authorList>
            <person name="Ferreira-Neto J.R.C."/>
            <person name="da Silva M.D."/>
            <person name="Binneck E."/>
            <person name="de Melo N.F."/>
            <person name="da Silva R.H."/>
            <person name="de Melo A.L.T.M."/>
            <person name="Pandolfi V."/>
            <person name="Bustamante F.O."/>
            <person name="Brasileiro-Vidal A.C."/>
            <person name="Benko-Iseppon A.M."/>
        </authorList>
    </citation>
    <scope>NUCLEOTIDE SEQUENCE [LARGE SCALE GENOMIC DNA]</scope>
    <source>
        <tissue evidence="2">Leaves</tissue>
    </source>
</reference>
<feature type="compositionally biased region" description="Basic residues" evidence="1">
    <location>
        <begin position="80"/>
        <end position="90"/>
    </location>
</feature>
<dbReference type="EMBL" id="JASCZI010211491">
    <property type="protein sequence ID" value="MED6193063.1"/>
    <property type="molecule type" value="Genomic_DNA"/>
</dbReference>
<feature type="region of interest" description="Disordered" evidence="1">
    <location>
        <begin position="41"/>
        <end position="101"/>
    </location>
</feature>
<organism evidence="2 3">
    <name type="scientific">Stylosanthes scabra</name>
    <dbReference type="NCBI Taxonomy" id="79078"/>
    <lineage>
        <taxon>Eukaryota</taxon>
        <taxon>Viridiplantae</taxon>
        <taxon>Streptophyta</taxon>
        <taxon>Embryophyta</taxon>
        <taxon>Tracheophyta</taxon>
        <taxon>Spermatophyta</taxon>
        <taxon>Magnoliopsida</taxon>
        <taxon>eudicotyledons</taxon>
        <taxon>Gunneridae</taxon>
        <taxon>Pentapetalae</taxon>
        <taxon>rosids</taxon>
        <taxon>fabids</taxon>
        <taxon>Fabales</taxon>
        <taxon>Fabaceae</taxon>
        <taxon>Papilionoideae</taxon>
        <taxon>50 kb inversion clade</taxon>
        <taxon>dalbergioids sensu lato</taxon>
        <taxon>Dalbergieae</taxon>
        <taxon>Pterocarpus clade</taxon>
        <taxon>Stylosanthes</taxon>
    </lineage>
</organism>
<proteinExistence type="predicted"/>
<protein>
    <submittedName>
        <fullName evidence="2">Uncharacterized protein</fullName>
    </submittedName>
</protein>